<sequence>MAKRTQKKRQYSQSWSNQIDDMIRGASGGFLFGIPLIYTMEVWWIGSQTPPPVMLAILAATFAVVFLLNRTEGFRKTQSMHFLDTCMDSVEVLAIGIACATFMLFLLGEIRVGTPLEEALGKLILESVPFALGAALSRAFLSGDRWSSTNSADSDNKAKQKKKADKQEINATLADIGATLIGATIIAFNIAPTDEIPMLNASASPLWLLAIIVASLIISYGIVFQAGFTTQKKRRQQQGIFQRPISETVASYLVSLFAAAFMLFFFNRLTIDDPWTLWLSHTVLLGLPASIGGAAGRIAL</sequence>
<organism evidence="2 3">
    <name type="scientific">Symplocastrum torsivum CPER-KK1</name>
    <dbReference type="NCBI Taxonomy" id="450513"/>
    <lineage>
        <taxon>Bacteria</taxon>
        <taxon>Bacillati</taxon>
        <taxon>Cyanobacteriota</taxon>
        <taxon>Cyanophyceae</taxon>
        <taxon>Oscillatoriophycideae</taxon>
        <taxon>Oscillatoriales</taxon>
        <taxon>Microcoleaceae</taxon>
        <taxon>Symplocastrum</taxon>
    </lineage>
</organism>
<proteinExistence type="predicted"/>
<feature type="transmembrane region" description="Helical" evidence="1">
    <location>
        <begin position="169"/>
        <end position="191"/>
    </location>
</feature>
<feature type="transmembrane region" description="Helical" evidence="1">
    <location>
        <begin position="90"/>
        <end position="107"/>
    </location>
</feature>
<dbReference type="Proteomes" id="UP000753908">
    <property type="component" value="Unassembled WGS sequence"/>
</dbReference>
<feature type="transmembrane region" description="Helical" evidence="1">
    <location>
        <begin position="21"/>
        <end position="40"/>
    </location>
</feature>
<dbReference type="NCBIfam" id="TIGR02587">
    <property type="entry name" value="TIGR02587 family membrane protein"/>
    <property type="match status" value="1"/>
</dbReference>
<dbReference type="AlphaFoldDB" id="A0A951PNQ9"/>
<feature type="transmembrane region" description="Helical" evidence="1">
    <location>
        <begin position="278"/>
        <end position="299"/>
    </location>
</feature>
<comment type="caution">
    <text evidence="2">The sequence shown here is derived from an EMBL/GenBank/DDBJ whole genome shotgun (WGS) entry which is preliminary data.</text>
</comment>
<feature type="transmembrane region" description="Helical" evidence="1">
    <location>
        <begin position="206"/>
        <end position="228"/>
    </location>
</feature>
<evidence type="ECO:0000313" key="3">
    <source>
        <dbReference type="Proteomes" id="UP000753908"/>
    </source>
</evidence>
<reference evidence="2" key="1">
    <citation type="submission" date="2021-05" db="EMBL/GenBank/DDBJ databases">
        <authorList>
            <person name="Pietrasiak N."/>
            <person name="Ward R."/>
            <person name="Stajich J.E."/>
            <person name="Kurbessoian T."/>
        </authorList>
    </citation>
    <scope>NUCLEOTIDE SEQUENCE</scope>
    <source>
        <strain evidence="2">CPER-KK1</strain>
    </source>
</reference>
<dbReference type="InterPro" id="IPR024464">
    <property type="entry name" value="DUF2391"/>
</dbReference>
<keyword evidence="1" id="KW-1133">Transmembrane helix</keyword>
<keyword evidence="1" id="KW-0472">Membrane</keyword>
<name>A0A951PNQ9_9CYAN</name>
<feature type="transmembrane region" description="Helical" evidence="1">
    <location>
        <begin position="52"/>
        <end position="69"/>
    </location>
</feature>
<evidence type="ECO:0000313" key="2">
    <source>
        <dbReference type="EMBL" id="MBW4546536.1"/>
    </source>
</evidence>
<evidence type="ECO:0000256" key="1">
    <source>
        <dbReference type="SAM" id="Phobius"/>
    </source>
</evidence>
<dbReference type="Pfam" id="PF09622">
    <property type="entry name" value="DUF2391"/>
    <property type="match status" value="1"/>
</dbReference>
<reference evidence="2" key="2">
    <citation type="journal article" date="2022" name="Microbiol. Resour. Announc.">
        <title>Metagenome Sequencing to Explore Phylogenomics of Terrestrial Cyanobacteria.</title>
        <authorList>
            <person name="Ward R.D."/>
            <person name="Stajich J.E."/>
            <person name="Johansen J.R."/>
            <person name="Huntemann M."/>
            <person name="Clum A."/>
            <person name="Foster B."/>
            <person name="Foster B."/>
            <person name="Roux S."/>
            <person name="Palaniappan K."/>
            <person name="Varghese N."/>
            <person name="Mukherjee S."/>
            <person name="Reddy T.B.K."/>
            <person name="Daum C."/>
            <person name="Copeland A."/>
            <person name="Chen I.A."/>
            <person name="Ivanova N.N."/>
            <person name="Kyrpides N.C."/>
            <person name="Shapiro N."/>
            <person name="Eloe-Fadrosh E.A."/>
            <person name="Pietrasiak N."/>
        </authorList>
    </citation>
    <scope>NUCLEOTIDE SEQUENCE</scope>
    <source>
        <strain evidence="2">CPER-KK1</strain>
    </source>
</reference>
<gene>
    <name evidence="2" type="ORF">KME25_19125</name>
</gene>
<accession>A0A951PNQ9</accession>
<protein>
    <submittedName>
        <fullName evidence="2">TIGR02587 family membrane protein</fullName>
    </submittedName>
</protein>
<feature type="transmembrane region" description="Helical" evidence="1">
    <location>
        <begin position="249"/>
        <end position="266"/>
    </location>
</feature>
<keyword evidence="1" id="KW-0812">Transmembrane</keyword>
<dbReference type="EMBL" id="JAHHIF010000026">
    <property type="protein sequence ID" value="MBW4546536.1"/>
    <property type="molecule type" value="Genomic_DNA"/>
</dbReference>
<feature type="transmembrane region" description="Helical" evidence="1">
    <location>
        <begin position="119"/>
        <end position="141"/>
    </location>
</feature>
<dbReference type="InterPro" id="IPR013416">
    <property type="entry name" value="CHP02587_IM"/>
</dbReference>